<protein>
    <submittedName>
        <fullName evidence="1">Uncharacterized protein</fullName>
    </submittedName>
</protein>
<dbReference type="Proteomes" id="UP000054166">
    <property type="component" value="Unassembled WGS sequence"/>
</dbReference>
<dbReference type="EMBL" id="KN833102">
    <property type="protein sequence ID" value="KIM72894.1"/>
    <property type="molecule type" value="Genomic_DNA"/>
</dbReference>
<keyword evidence="2" id="KW-1185">Reference proteome</keyword>
<evidence type="ECO:0000313" key="2">
    <source>
        <dbReference type="Proteomes" id="UP000054166"/>
    </source>
</evidence>
<dbReference type="AlphaFoldDB" id="A0A0C3EY48"/>
<dbReference type="InParanoid" id="A0A0C3EY48"/>
<proteinExistence type="predicted"/>
<sequence length="105" mass="11753">MCGKLIYEADESKPAKKADKLKERVHPCVFDENRFLMRVKKQGQPQAPNPACEICKIILLIFVGKVVLDILAGLTETSLEMGGRRQLGDDGINMWLKNDPAENPD</sequence>
<reference evidence="1 2" key="1">
    <citation type="submission" date="2014-04" db="EMBL/GenBank/DDBJ databases">
        <authorList>
            <consortium name="DOE Joint Genome Institute"/>
            <person name="Kuo A."/>
            <person name="Tarkka M."/>
            <person name="Buscot F."/>
            <person name="Kohler A."/>
            <person name="Nagy L.G."/>
            <person name="Floudas D."/>
            <person name="Copeland A."/>
            <person name="Barry K.W."/>
            <person name="Cichocki N."/>
            <person name="Veneault-Fourrey C."/>
            <person name="LaButti K."/>
            <person name="Lindquist E.A."/>
            <person name="Lipzen A."/>
            <person name="Lundell T."/>
            <person name="Morin E."/>
            <person name="Murat C."/>
            <person name="Sun H."/>
            <person name="Tunlid A."/>
            <person name="Henrissat B."/>
            <person name="Grigoriev I.V."/>
            <person name="Hibbett D.S."/>
            <person name="Martin F."/>
            <person name="Nordberg H.P."/>
            <person name="Cantor M.N."/>
            <person name="Hua S.X."/>
        </authorList>
    </citation>
    <scope>NUCLEOTIDE SEQUENCE [LARGE SCALE GENOMIC DNA]</scope>
    <source>
        <strain evidence="1 2">F 1598</strain>
    </source>
</reference>
<accession>A0A0C3EY48</accession>
<gene>
    <name evidence="1" type="ORF">PILCRDRAFT_93274</name>
</gene>
<organism evidence="1 2">
    <name type="scientific">Piloderma croceum (strain F 1598)</name>
    <dbReference type="NCBI Taxonomy" id="765440"/>
    <lineage>
        <taxon>Eukaryota</taxon>
        <taxon>Fungi</taxon>
        <taxon>Dikarya</taxon>
        <taxon>Basidiomycota</taxon>
        <taxon>Agaricomycotina</taxon>
        <taxon>Agaricomycetes</taxon>
        <taxon>Agaricomycetidae</taxon>
        <taxon>Atheliales</taxon>
        <taxon>Atheliaceae</taxon>
        <taxon>Piloderma</taxon>
    </lineage>
</organism>
<name>A0A0C3EY48_PILCF</name>
<evidence type="ECO:0000313" key="1">
    <source>
        <dbReference type="EMBL" id="KIM72894.1"/>
    </source>
</evidence>
<dbReference type="HOGENOM" id="CLU_2237633_0_0_1"/>
<reference evidence="2" key="2">
    <citation type="submission" date="2015-01" db="EMBL/GenBank/DDBJ databases">
        <title>Evolutionary Origins and Diversification of the Mycorrhizal Mutualists.</title>
        <authorList>
            <consortium name="DOE Joint Genome Institute"/>
            <consortium name="Mycorrhizal Genomics Consortium"/>
            <person name="Kohler A."/>
            <person name="Kuo A."/>
            <person name="Nagy L.G."/>
            <person name="Floudas D."/>
            <person name="Copeland A."/>
            <person name="Barry K.W."/>
            <person name="Cichocki N."/>
            <person name="Veneault-Fourrey C."/>
            <person name="LaButti K."/>
            <person name="Lindquist E.A."/>
            <person name="Lipzen A."/>
            <person name="Lundell T."/>
            <person name="Morin E."/>
            <person name="Murat C."/>
            <person name="Riley R."/>
            <person name="Ohm R."/>
            <person name="Sun H."/>
            <person name="Tunlid A."/>
            <person name="Henrissat B."/>
            <person name="Grigoriev I.V."/>
            <person name="Hibbett D.S."/>
            <person name="Martin F."/>
        </authorList>
    </citation>
    <scope>NUCLEOTIDE SEQUENCE [LARGE SCALE GENOMIC DNA]</scope>
    <source>
        <strain evidence="2">F 1598</strain>
    </source>
</reference>